<proteinExistence type="inferred from homology"/>
<evidence type="ECO:0000313" key="13">
    <source>
        <dbReference type="Proteomes" id="UP000557566"/>
    </source>
</evidence>
<evidence type="ECO:0000313" key="12">
    <source>
        <dbReference type="EMBL" id="KAF4510209.1"/>
    </source>
</evidence>
<evidence type="ECO:0000256" key="4">
    <source>
        <dbReference type="ARBA" id="ARBA00022729"/>
    </source>
</evidence>
<feature type="domain" description="Cell wall protein YJL171C/Tos1 C-terminal" evidence="10">
    <location>
        <begin position="273"/>
        <end position="493"/>
    </location>
</feature>
<name>A0A8H4PTL8_9HYPO</name>
<evidence type="ECO:0000256" key="5">
    <source>
        <dbReference type="ARBA" id="ARBA00022801"/>
    </source>
</evidence>
<dbReference type="GO" id="GO:0071555">
    <property type="term" value="P:cell wall organization"/>
    <property type="evidence" value="ECO:0007669"/>
    <property type="project" value="UniProtKB-KW"/>
</dbReference>
<dbReference type="AlphaFoldDB" id="A0A8H4PTL8"/>
<dbReference type="PANTHER" id="PTHR31737">
    <property type="entry name" value="PROTEIN TOS1"/>
    <property type="match status" value="1"/>
</dbReference>
<dbReference type="GO" id="GO:0042973">
    <property type="term" value="F:glucan endo-1,3-beta-D-glucosidase activity"/>
    <property type="evidence" value="ECO:0007669"/>
    <property type="project" value="UniProtKB-EC"/>
</dbReference>
<keyword evidence="7" id="KW-0961">Cell wall biogenesis/degradation</keyword>
<protein>
    <recommendedName>
        <fullName evidence="3">glucan endo-1,3-beta-D-glucosidase</fullName>
        <ecNumber evidence="3">3.2.1.39</ecNumber>
    </recommendedName>
</protein>
<evidence type="ECO:0000259" key="11">
    <source>
        <dbReference type="Pfam" id="PF10290"/>
    </source>
</evidence>
<comment type="catalytic activity">
    <reaction evidence="1">
        <text>Hydrolysis of (1-&gt;3)-beta-D-glucosidic linkages in (1-&gt;3)-beta-D-glucans.</text>
        <dbReference type="EC" id="3.2.1.39"/>
    </reaction>
</comment>
<keyword evidence="5" id="KW-0378">Hydrolase</keyword>
<dbReference type="Pfam" id="PF10287">
    <property type="entry name" value="YJL171C_Tos1_C"/>
    <property type="match status" value="1"/>
</dbReference>
<accession>A0A8H4PTL8</accession>
<dbReference type="EC" id="3.2.1.39" evidence="3"/>
<evidence type="ECO:0000256" key="8">
    <source>
        <dbReference type="SAM" id="MobiDB-lite"/>
    </source>
</evidence>
<dbReference type="GO" id="GO:0009277">
    <property type="term" value="C:fungal-type cell wall"/>
    <property type="evidence" value="ECO:0007669"/>
    <property type="project" value="TreeGrafter"/>
</dbReference>
<dbReference type="InterPro" id="IPR018805">
    <property type="entry name" value="YJL171C/Tos1_C"/>
</dbReference>
<reference evidence="12 13" key="1">
    <citation type="journal article" date="2020" name="Genome Biol. Evol.">
        <title>A new high-quality draft genome assembly of the Chinese cordyceps Ophiocordyceps sinensis.</title>
        <authorList>
            <person name="Shu R."/>
            <person name="Zhang J."/>
            <person name="Meng Q."/>
            <person name="Zhang H."/>
            <person name="Zhou G."/>
            <person name="Li M."/>
            <person name="Wu P."/>
            <person name="Zhao Y."/>
            <person name="Chen C."/>
            <person name="Qin Q."/>
        </authorList>
    </citation>
    <scope>NUCLEOTIDE SEQUENCE [LARGE SCALE GENOMIC DNA]</scope>
    <source>
        <strain evidence="12 13">IOZ07</strain>
    </source>
</reference>
<evidence type="ECO:0000259" key="10">
    <source>
        <dbReference type="Pfam" id="PF10287"/>
    </source>
</evidence>
<comment type="similarity">
    <text evidence="2">Belongs to the PGA52 family.</text>
</comment>
<comment type="caution">
    <text evidence="12">The sequence shown here is derived from an EMBL/GenBank/DDBJ whole genome shotgun (WGS) entry which is preliminary data.</text>
</comment>
<dbReference type="PANTHER" id="PTHR31737:SF2">
    <property type="entry name" value="PROTEIN TOS1"/>
    <property type="match status" value="1"/>
</dbReference>
<keyword evidence="4 9" id="KW-0732">Signal</keyword>
<feature type="region of interest" description="Disordered" evidence="8">
    <location>
        <begin position="194"/>
        <end position="275"/>
    </location>
</feature>
<evidence type="ECO:0000256" key="1">
    <source>
        <dbReference type="ARBA" id="ARBA00000382"/>
    </source>
</evidence>
<keyword evidence="6" id="KW-0326">Glycosidase</keyword>
<evidence type="ECO:0000256" key="3">
    <source>
        <dbReference type="ARBA" id="ARBA00012780"/>
    </source>
</evidence>
<dbReference type="EMBL" id="JAAVMX010000003">
    <property type="protein sequence ID" value="KAF4510209.1"/>
    <property type="molecule type" value="Genomic_DNA"/>
</dbReference>
<gene>
    <name evidence="12" type="ORF">G6O67_002117</name>
</gene>
<evidence type="ECO:0000256" key="2">
    <source>
        <dbReference type="ARBA" id="ARBA00006055"/>
    </source>
</evidence>
<dbReference type="Pfam" id="PF10290">
    <property type="entry name" value="YJL171C_Tos1_N"/>
    <property type="match status" value="1"/>
</dbReference>
<keyword evidence="13" id="KW-1185">Reference proteome</keyword>
<feature type="compositionally biased region" description="Polar residues" evidence="8">
    <location>
        <begin position="212"/>
        <end position="224"/>
    </location>
</feature>
<organism evidence="12 13">
    <name type="scientific">Ophiocordyceps sinensis</name>
    <dbReference type="NCBI Taxonomy" id="72228"/>
    <lineage>
        <taxon>Eukaryota</taxon>
        <taxon>Fungi</taxon>
        <taxon>Dikarya</taxon>
        <taxon>Ascomycota</taxon>
        <taxon>Pezizomycotina</taxon>
        <taxon>Sordariomycetes</taxon>
        <taxon>Hypocreomycetidae</taxon>
        <taxon>Hypocreales</taxon>
        <taxon>Ophiocordycipitaceae</taxon>
        <taxon>Ophiocordyceps</taxon>
    </lineage>
</organism>
<feature type="signal peptide" evidence="9">
    <location>
        <begin position="1"/>
        <end position="24"/>
    </location>
</feature>
<sequence length="510" mass="54767">MRLGSSLLLGSVGWASALTQQCSGVSVNESGNYFCGSVGHILYEGLGGKGKYDAVAAMDLGGNCDFVSKTYSGPLAPLDEGLSIHIRGPFQLRKAAVYTFSPERKRSVAISRRAHGHRHWHRRAHRVQKRADMVTATINGVVVSWVNNYFGPGVQQPPPPAPVLPTPPPVVPSSRVPSNAVPPLAVPFEAARPHELPPSAQSPQSHRLAASANRQPVVTVTSYYTLPGPHGEETHPPAPPPSQPFSVDQETPQADAETQEAPHAHQASDSSGGSWDRIAYYDATSQAVENMMFMGNYGGQGSGVFDTRWGNSLAYLNADGSGGSASPETLKDVLLPSNKEFSIFSAEKCDESCGFSRARDVAYKGFAGANKVFLFRFNMPHDKAEGFNGDMPALWLLNARIPRTGQYHSCSCWGTKCGEADIFEVLAPGDTKCKSTFHVANGAGSSDWFERPVTAFVTVAVVFHGESASVSIKVLPSDTDFSQGLDDETVESWVRDTHDTEKSSLFQVAG</sequence>
<feature type="domain" description="Cell wall protein YJL171C/Tos1 N-terminal" evidence="11">
    <location>
        <begin position="40"/>
        <end position="99"/>
    </location>
</feature>
<evidence type="ECO:0000256" key="6">
    <source>
        <dbReference type="ARBA" id="ARBA00023295"/>
    </source>
</evidence>
<evidence type="ECO:0000256" key="7">
    <source>
        <dbReference type="ARBA" id="ARBA00023316"/>
    </source>
</evidence>
<feature type="chain" id="PRO_5034196005" description="glucan endo-1,3-beta-D-glucosidase" evidence="9">
    <location>
        <begin position="25"/>
        <end position="510"/>
    </location>
</feature>
<dbReference type="OrthoDB" id="118256at2759"/>
<evidence type="ECO:0000256" key="9">
    <source>
        <dbReference type="SAM" id="SignalP"/>
    </source>
</evidence>
<dbReference type="InterPro" id="IPR018807">
    <property type="entry name" value="YJL171C/Tos1_N"/>
</dbReference>
<dbReference type="Proteomes" id="UP000557566">
    <property type="component" value="Unassembled WGS sequence"/>
</dbReference>